<reference evidence="3" key="1">
    <citation type="journal article" date="2019" name="bioRxiv">
        <title>Genomics, evolutionary history and diagnostics of the Alternaria alternata species group including apple and Asian pear pathotypes.</title>
        <authorList>
            <person name="Armitage A.D."/>
            <person name="Cockerton H.M."/>
            <person name="Sreenivasaprasad S."/>
            <person name="Woodhall J.W."/>
            <person name="Lane C.R."/>
            <person name="Harrison R.J."/>
            <person name="Clarkson J.P."/>
        </authorList>
    </citation>
    <scope>NUCLEOTIDE SEQUENCE [LARGE SCALE GENOMIC DNA]</scope>
    <source>
        <strain evidence="3">FERA 1082</strain>
    </source>
</reference>
<organism evidence="2 3">
    <name type="scientific">Alternaria tenuissima</name>
    <dbReference type="NCBI Taxonomy" id="119927"/>
    <lineage>
        <taxon>Eukaryota</taxon>
        <taxon>Fungi</taxon>
        <taxon>Dikarya</taxon>
        <taxon>Ascomycota</taxon>
        <taxon>Pezizomycotina</taxon>
        <taxon>Dothideomycetes</taxon>
        <taxon>Pleosporomycetidae</taxon>
        <taxon>Pleosporales</taxon>
        <taxon>Pleosporineae</taxon>
        <taxon>Pleosporaceae</taxon>
        <taxon>Alternaria</taxon>
        <taxon>Alternaria sect. Alternaria</taxon>
        <taxon>Alternaria alternata complex</taxon>
    </lineage>
</organism>
<feature type="region of interest" description="Disordered" evidence="1">
    <location>
        <begin position="1"/>
        <end position="80"/>
    </location>
</feature>
<sequence length="80" mass="8594">MSIPRTTELMHETNTLSSYTDLINTKNSPPRPMYSEAAPGTHGSSKVQTSEADKATATSKNGRTPEPEKTSQPEASSVTK</sequence>
<dbReference type="EMBL" id="PDXA01000019">
    <property type="protein sequence ID" value="RYN49839.1"/>
    <property type="molecule type" value="Genomic_DNA"/>
</dbReference>
<dbReference type="AlphaFoldDB" id="A0A4Q4MEZ0"/>
<accession>A0A4Q4MEZ0</accession>
<gene>
    <name evidence="2" type="ORF">AA0114_g6231</name>
</gene>
<evidence type="ECO:0000313" key="3">
    <source>
        <dbReference type="Proteomes" id="UP000292402"/>
    </source>
</evidence>
<proteinExistence type="predicted"/>
<name>A0A4Q4MEZ0_9PLEO</name>
<protein>
    <submittedName>
        <fullName evidence="2">Uncharacterized protein</fullName>
    </submittedName>
</protein>
<feature type="compositionally biased region" description="Polar residues" evidence="1">
    <location>
        <begin position="42"/>
        <end position="62"/>
    </location>
</feature>
<comment type="caution">
    <text evidence="2">The sequence shown here is derived from an EMBL/GenBank/DDBJ whole genome shotgun (WGS) entry which is preliminary data.</text>
</comment>
<evidence type="ECO:0000313" key="2">
    <source>
        <dbReference type="EMBL" id="RYN49839.1"/>
    </source>
</evidence>
<feature type="compositionally biased region" description="Polar residues" evidence="1">
    <location>
        <begin position="12"/>
        <end position="28"/>
    </location>
</feature>
<evidence type="ECO:0000256" key="1">
    <source>
        <dbReference type="SAM" id="MobiDB-lite"/>
    </source>
</evidence>
<dbReference type="Proteomes" id="UP000292402">
    <property type="component" value="Unassembled WGS sequence"/>
</dbReference>